<keyword evidence="5 6" id="KW-0472">Membrane</keyword>
<dbReference type="FunCoup" id="G0QP18">
    <property type="interactions" value="110"/>
</dbReference>
<dbReference type="GO" id="GO:0000139">
    <property type="term" value="C:Golgi membrane"/>
    <property type="evidence" value="ECO:0007669"/>
    <property type="project" value="UniProtKB-SubCell"/>
</dbReference>
<dbReference type="Pfam" id="PF04893">
    <property type="entry name" value="Yip1"/>
    <property type="match status" value="1"/>
</dbReference>
<dbReference type="eggNOG" id="KOG2946">
    <property type="taxonomic scope" value="Eukaryota"/>
</dbReference>
<reference evidence="8 9" key="1">
    <citation type="submission" date="2011-07" db="EMBL/GenBank/DDBJ databases">
        <authorList>
            <person name="Coyne R."/>
            <person name="Brami D."/>
            <person name="Johnson J."/>
            <person name="Hostetler J."/>
            <person name="Hannick L."/>
            <person name="Clark T."/>
            <person name="Cassidy-Hanley D."/>
            <person name="Inman J."/>
        </authorList>
    </citation>
    <scope>NUCLEOTIDE SEQUENCE [LARGE SCALE GENOMIC DNA]</scope>
    <source>
        <strain evidence="8 9">G5</strain>
    </source>
</reference>
<evidence type="ECO:0000313" key="8">
    <source>
        <dbReference type="EMBL" id="EGR33033.1"/>
    </source>
</evidence>
<keyword evidence="4 6" id="KW-1133">Transmembrane helix</keyword>
<evidence type="ECO:0000256" key="4">
    <source>
        <dbReference type="ARBA" id="ARBA00022989"/>
    </source>
</evidence>
<comment type="similarity">
    <text evidence="2 6">Belongs to the YIP1 family.</text>
</comment>
<feature type="transmembrane region" description="Helical" evidence="6">
    <location>
        <begin position="233"/>
        <end position="252"/>
    </location>
</feature>
<dbReference type="Proteomes" id="UP000008983">
    <property type="component" value="Unassembled WGS sequence"/>
</dbReference>
<gene>
    <name evidence="8" type="ORF">IMG5_063190</name>
</gene>
<feature type="transmembrane region" description="Helical" evidence="6">
    <location>
        <begin position="205"/>
        <end position="227"/>
    </location>
</feature>
<evidence type="ECO:0000313" key="9">
    <source>
        <dbReference type="Proteomes" id="UP000008983"/>
    </source>
</evidence>
<protein>
    <recommendedName>
        <fullName evidence="6">Protein YIPF</fullName>
    </recommendedName>
</protein>
<comment type="subcellular location">
    <subcellularLocation>
        <location evidence="6">Golgi apparatus membrane</location>
        <topology evidence="6">Multi-pass membrane protein</topology>
    </subcellularLocation>
    <subcellularLocation>
        <location evidence="1">Membrane</location>
        <topology evidence="1">Multi-pass membrane protein</topology>
    </subcellularLocation>
</comment>
<evidence type="ECO:0000256" key="5">
    <source>
        <dbReference type="ARBA" id="ARBA00023136"/>
    </source>
</evidence>
<dbReference type="AlphaFoldDB" id="G0QP18"/>
<feature type="transmembrane region" description="Helical" evidence="6">
    <location>
        <begin position="118"/>
        <end position="135"/>
    </location>
</feature>
<dbReference type="InterPro" id="IPR045231">
    <property type="entry name" value="Yip1/4-like"/>
</dbReference>
<dbReference type="GeneID" id="14909207"/>
<dbReference type="OrthoDB" id="411251at2759"/>
<accession>G0QP18</accession>
<dbReference type="STRING" id="857967.G0QP18"/>
<feature type="domain" description="Yip1" evidence="7">
    <location>
        <begin position="114"/>
        <end position="248"/>
    </location>
</feature>
<dbReference type="PANTHER" id="PTHR21236">
    <property type="entry name" value="GOLGI MEMBRANE PROTEIN YIP1"/>
    <property type="match status" value="1"/>
</dbReference>
<evidence type="ECO:0000256" key="6">
    <source>
        <dbReference type="RuleBase" id="RU361264"/>
    </source>
</evidence>
<proteinExistence type="inferred from homology"/>
<evidence type="ECO:0000256" key="3">
    <source>
        <dbReference type="ARBA" id="ARBA00022692"/>
    </source>
</evidence>
<evidence type="ECO:0000259" key="7">
    <source>
        <dbReference type="Pfam" id="PF04893"/>
    </source>
</evidence>
<keyword evidence="9" id="KW-1185">Reference proteome</keyword>
<feature type="transmembrane region" description="Helical" evidence="6">
    <location>
        <begin position="21"/>
        <end position="46"/>
    </location>
</feature>
<dbReference type="GO" id="GO:0006888">
    <property type="term" value="P:endoplasmic reticulum to Golgi vesicle-mediated transport"/>
    <property type="evidence" value="ECO:0007669"/>
    <property type="project" value="InterPro"/>
</dbReference>
<feature type="transmembrane region" description="Helical" evidence="6">
    <location>
        <begin position="176"/>
        <end position="198"/>
    </location>
</feature>
<dbReference type="GO" id="GO:0005802">
    <property type="term" value="C:trans-Golgi network"/>
    <property type="evidence" value="ECO:0007669"/>
    <property type="project" value="TreeGrafter"/>
</dbReference>
<sequence>MNNLNKSNMDAKSIYIQNKKIISLYIYITKILVIFQQIQVLLKILIMKSKNNMILQMSLFQKQQYQIKYNKNKLKQGIKFFIKLIQIRDLRMIAHKLRYVLIPALRENDGRQLREWDLWGPLFFCLILAFVLSLSSDDNTNIFSIIFILVWGGSSIVTLNVNLLGGNAHFLQSLCVLGYCIFPIVIASIIITAFKFIVQNFIYKLIVVGISYLWSSTSSIAFMSSILPQEKKVLGVYPIFLFFLFVAWFCLFI</sequence>
<evidence type="ECO:0000256" key="1">
    <source>
        <dbReference type="ARBA" id="ARBA00004141"/>
    </source>
</evidence>
<comment type="caution">
    <text evidence="6">Lacks conserved residue(s) required for the propagation of feature annotation.</text>
</comment>
<dbReference type="EMBL" id="GL983518">
    <property type="protein sequence ID" value="EGR33033.1"/>
    <property type="molecule type" value="Genomic_DNA"/>
</dbReference>
<dbReference type="OMA" id="VMAMFGW"/>
<dbReference type="InParanoid" id="G0QP18"/>
<dbReference type="InterPro" id="IPR006977">
    <property type="entry name" value="Yip1_dom"/>
</dbReference>
<feature type="transmembrane region" description="Helical" evidence="6">
    <location>
        <begin position="142"/>
        <end position="164"/>
    </location>
</feature>
<organism evidence="8 9">
    <name type="scientific">Ichthyophthirius multifiliis</name>
    <name type="common">White spot disease agent</name>
    <name type="synonym">Ich</name>
    <dbReference type="NCBI Taxonomy" id="5932"/>
    <lineage>
        <taxon>Eukaryota</taxon>
        <taxon>Sar</taxon>
        <taxon>Alveolata</taxon>
        <taxon>Ciliophora</taxon>
        <taxon>Intramacronucleata</taxon>
        <taxon>Oligohymenophorea</taxon>
        <taxon>Hymenostomatida</taxon>
        <taxon>Ophryoglenina</taxon>
        <taxon>Ichthyophthirius</taxon>
    </lineage>
</organism>
<dbReference type="PANTHER" id="PTHR21236:SF1">
    <property type="entry name" value="PROTEIN YIPF6"/>
    <property type="match status" value="1"/>
</dbReference>
<evidence type="ECO:0000256" key="2">
    <source>
        <dbReference type="ARBA" id="ARBA00010596"/>
    </source>
</evidence>
<keyword evidence="3 6" id="KW-0812">Transmembrane</keyword>
<name>G0QP18_ICHMU</name>
<dbReference type="RefSeq" id="XP_004037019.1">
    <property type="nucleotide sequence ID" value="XM_004036971.1"/>
</dbReference>